<dbReference type="GO" id="GO:0009253">
    <property type="term" value="P:peptidoglycan catabolic process"/>
    <property type="evidence" value="ECO:0007669"/>
    <property type="project" value="InterPro"/>
</dbReference>
<dbReference type="GO" id="GO:0030288">
    <property type="term" value="C:outer membrane-bounded periplasmic space"/>
    <property type="evidence" value="ECO:0007669"/>
    <property type="project" value="TreeGrafter"/>
</dbReference>
<name>A0A662DI18_UNCAE</name>
<protein>
    <recommendedName>
        <fullName evidence="2">MurNAc-LAA domain-containing protein</fullName>
    </recommendedName>
</protein>
<dbReference type="Gene3D" id="3.40.630.40">
    <property type="entry name" value="Zn-dependent exopeptidases"/>
    <property type="match status" value="1"/>
</dbReference>
<dbReference type="AlphaFoldDB" id="A0A662DI18"/>
<accession>A0A662DI18</accession>
<dbReference type="GO" id="GO:0008745">
    <property type="term" value="F:N-acetylmuramoyl-L-alanine amidase activity"/>
    <property type="evidence" value="ECO:0007669"/>
    <property type="project" value="InterPro"/>
</dbReference>
<sequence length="390" mass="43516">MRFAVGVVFFLITLVTQVSQAGELSIDKVKITSEPAHTRIFIPVPEGTGYVAKDIDAPPRLVLNLFPVRINFTCKEIRVEDRFIQKICLLKDSENVVKAAVDLNTSEYIFDISSQSQPSAVIIQIRPPGKDIIPALLGLESIETEENPPSFGPWQKIPKKKVGNYRIVIDPGHGGKDPGAIGPSGTREKDITLAIARKVAELLNQNSEFQVYLTREGDEFIPLDRRTEIANLLGGDLFVSIHTNATWSSRAKGIETFYNSRYPYGEGAKEVAMRENAVFGSGDLPSTVKNIIWDLIQNQYRQESKELARIVQEKIVRASNTSNRGVKSAPFYVLRGANMPAILVEVGFISNPWEERKLKNAKFQELIARGIYQGIVTYINSLDKKKTENP</sequence>
<dbReference type="FunFam" id="3.40.630.40:FF:000005">
    <property type="entry name" value="N-acetylmuramoyl-L-alanine amidase (AmiA)"/>
    <property type="match status" value="1"/>
</dbReference>
<gene>
    <name evidence="3" type="ORF">DRJ04_02190</name>
</gene>
<dbReference type="Pfam" id="PF01520">
    <property type="entry name" value="Amidase_3"/>
    <property type="match status" value="1"/>
</dbReference>
<feature type="domain" description="MurNAc-LAA" evidence="2">
    <location>
        <begin position="227"/>
        <end position="376"/>
    </location>
</feature>
<dbReference type="InterPro" id="IPR002508">
    <property type="entry name" value="MurNAc-LAA_cat"/>
</dbReference>
<comment type="caution">
    <text evidence="3">The sequence shown here is derived from an EMBL/GenBank/DDBJ whole genome shotgun (WGS) entry which is preliminary data.</text>
</comment>
<evidence type="ECO:0000313" key="3">
    <source>
        <dbReference type="EMBL" id="RLE14528.1"/>
    </source>
</evidence>
<dbReference type="Gene3D" id="2.60.40.3500">
    <property type="match status" value="1"/>
</dbReference>
<dbReference type="CDD" id="cd02696">
    <property type="entry name" value="MurNAc-LAA"/>
    <property type="match status" value="1"/>
</dbReference>
<dbReference type="EMBL" id="QMQA01000040">
    <property type="protein sequence ID" value="RLE14528.1"/>
    <property type="molecule type" value="Genomic_DNA"/>
</dbReference>
<dbReference type="SMART" id="SM00646">
    <property type="entry name" value="Ami_3"/>
    <property type="match status" value="1"/>
</dbReference>
<dbReference type="SUPFAM" id="SSF53187">
    <property type="entry name" value="Zn-dependent exopeptidases"/>
    <property type="match status" value="1"/>
</dbReference>
<dbReference type="InterPro" id="IPR050695">
    <property type="entry name" value="N-acetylmuramoyl_amidase_3"/>
</dbReference>
<evidence type="ECO:0000256" key="1">
    <source>
        <dbReference type="ARBA" id="ARBA00022801"/>
    </source>
</evidence>
<evidence type="ECO:0000259" key="2">
    <source>
        <dbReference type="SMART" id="SM00646"/>
    </source>
</evidence>
<organism evidence="3 4">
    <name type="scientific">Aerophobetes bacterium</name>
    <dbReference type="NCBI Taxonomy" id="2030807"/>
    <lineage>
        <taxon>Bacteria</taxon>
        <taxon>Candidatus Aerophobota</taxon>
    </lineage>
</organism>
<evidence type="ECO:0000313" key="4">
    <source>
        <dbReference type="Proteomes" id="UP000280417"/>
    </source>
</evidence>
<keyword evidence="1" id="KW-0378">Hydrolase</keyword>
<dbReference type="PANTHER" id="PTHR30404">
    <property type="entry name" value="N-ACETYLMURAMOYL-L-ALANINE AMIDASE"/>
    <property type="match status" value="1"/>
</dbReference>
<proteinExistence type="predicted"/>
<reference evidence="3 4" key="1">
    <citation type="submission" date="2018-06" db="EMBL/GenBank/DDBJ databases">
        <title>Extensive metabolic versatility and redundancy in microbially diverse, dynamic hydrothermal sediments.</title>
        <authorList>
            <person name="Dombrowski N."/>
            <person name="Teske A."/>
            <person name="Baker B.J."/>
        </authorList>
    </citation>
    <scope>NUCLEOTIDE SEQUENCE [LARGE SCALE GENOMIC DNA]</scope>
    <source>
        <strain evidence="3">B3_G15</strain>
    </source>
</reference>
<dbReference type="PANTHER" id="PTHR30404:SF0">
    <property type="entry name" value="N-ACETYLMURAMOYL-L-ALANINE AMIDASE AMIC"/>
    <property type="match status" value="1"/>
</dbReference>
<dbReference type="Proteomes" id="UP000280417">
    <property type="component" value="Unassembled WGS sequence"/>
</dbReference>